<organism evidence="1">
    <name type="scientific">Hexamita inflata</name>
    <dbReference type="NCBI Taxonomy" id="28002"/>
    <lineage>
        <taxon>Eukaryota</taxon>
        <taxon>Metamonada</taxon>
        <taxon>Diplomonadida</taxon>
        <taxon>Hexamitidae</taxon>
        <taxon>Hexamitinae</taxon>
        <taxon>Hexamita</taxon>
    </lineage>
</organism>
<reference evidence="2 3" key="2">
    <citation type="submission" date="2024-07" db="EMBL/GenBank/DDBJ databases">
        <authorList>
            <person name="Akdeniz Z."/>
        </authorList>
    </citation>
    <scope>NUCLEOTIDE SEQUENCE [LARGE SCALE GENOMIC DNA]</scope>
</reference>
<protein>
    <submittedName>
        <fullName evidence="2">Hypothetical_protein</fullName>
    </submittedName>
</protein>
<keyword evidence="3" id="KW-1185">Reference proteome</keyword>
<dbReference type="Proteomes" id="UP001642409">
    <property type="component" value="Unassembled WGS sequence"/>
</dbReference>
<evidence type="ECO:0000313" key="1">
    <source>
        <dbReference type="EMBL" id="CAI9952805.1"/>
    </source>
</evidence>
<comment type="caution">
    <text evidence="1">The sequence shown here is derived from an EMBL/GenBank/DDBJ whole genome shotgun (WGS) entry which is preliminary data.</text>
</comment>
<gene>
    <name evidence="1" type="ORF">HINF_LOCUS40450</name>
    <name evidence="2" type="ORF">HINF_LOCUS8708</name>
</gene>
<dbReference type="EMBL" id="CAXDID020000018">
    <property type="protein sequence ID" value="CAL5985247.1"/>
    <property type="molecule type" value="Genomic_DNA"/>
</dbReference>
<name>A0AA86QJG4_9EUKA</name>
<evidence type="ECO:0000313" key="2">
    <source>
        <dbReference type="EMBL" id="CAL5985247.1"/>
    </source>
</evidence>
<evidence type="ECO:0000313" key="3">
    <source>
        <dbReference type="Proteomes" id="UP001642409"/>
    </source>
</evidence>
<reference evidence="1" key="1">
    <citation type="submission" date="2023-06" db="EMBL/GenBank/DDBJ databases">
        <authorList>
            <person name="Kurt Z."/>
        </authorList>
    </citation>
    <scope>NUCLEOTIDE SEQUENCE</scope>
</reference>
<dbReference type="EMBL" id="CATOUU010000834">
    <property type="protein sequence ID" value="CAI9952805.1"/>
    <property type="molecule type" value="Genomic_DNA"/>
</dbReference>
<proteinExistence type="predicted"/>
<accession>A0AA86QJG4</accession>
<sequence length="132" mass="15843">MIRHTSSVGICDWRKDFILGWRQFEQSRSFEFHDAQLQNPLHFQSKWLRKRPAFGADDRQQPVTRLRPLALLFCRVLPSPCRPRLMCVEFRYSAEYFTRLNIMRLKVLNAQRIVRFPQIEQLCQSSPLPICY</sequence>
<dbReference type="AlphaFoldDB" id="A0AA86QJG4"/>